<feature type="binding site" evidence="5">
    <location>
        <begin position="164"/>
        <end position="167"/>
    </location>
    <ligand>
        <name>NADP(+)</name>
        <dbReference type="ChEBI" id="CHEBI:58349"/>
    </ligand>
</feature>
<dbReference type="SUPFAM" id="SSF51735">
    <property type="entry name" value="NAD(P)-binding Rossmann-fold domains"/>
    <property type="match status" value="1"/>
</dbReference>
<evidence type="ECO:0000313" key="8">
    <source>
        <dbReference type="Proteomes" id="UP001173801"/>
    </source>
</evidence>
<reference evidence="7" key="1">
    <citation type="submission" date="2022-08" db="EMBL/GenBank/DDBJ databases">
        <authorList>
            <person name="Wang H."/>
        </authorList>
    </citation>
    <scope>NUCLEOTIDE SEQUENCE</scope>
    <source>
        <strain evidence="7">PS10</strain>
    </source>
</reference>
<dbReference type="Pfam" id="PF01370">
    <property type="entry name" value="Epimerase"/>
    <property type="match status" value="1"/>
</dbReference>
<name>A0ABT7HR00_9BACT</name>
<feature type="domain" description="NAD-dependent epimerase/dehydratase" evidence="6">
    <location>
        <begin position="7"/>
        <end position="260"/>
    </location>
</feature>
<feature type="binding site" evidence="5">
    <location>
        <position position="239"/>
    </location>
    <ligand>
        <name>substrate</name>
    </ligand>
</feature>
<dbReference type="Gene3D" id="3.90.25.10">
    <property type="entry name" value="UDP-galactose 4-epimerase, domain 1"/>
    <property type="match status" value="1"/>
</dbReference>
<dbReference type="EMBL" id="JANURM010000011">
    <property type="protein sequence ID" value="MDL0089336.1"/>
    <property type="molecule type" value="Genomic_DNA"/>
</dbReference>
<comment type="similarity">
    <text evidence="1 5">Belongs to the NAD(P)-dependent epimerase/dehydratase family. Fucose synthase subfamily.</text>
</comment>
<dbReference type="Proteomes" id="UP001173801">
    <property type="component" value="Unassembled WGS sequence"/>
</dbReference>
<dbReference type="InterPro" id="IPR028614">
    <property type="entry name" value="GDP_fucose/colitose_synth"/>
</dbReference>
<keyword evidence="4 5" id="KW-0413">Isomerase</keyword>
<reference evidence="7" key="2">
    <citation type="journal article" date="2023" name="Microorganisms">
        <title>Isolation and Genomic Characteristics of Cat-Borne Campylobacter felis sp. nov. and Sheep-Borne Campylobacter ovis sp. nov.</title>
        <authorList>
            <person name="Wang H."/>
            <person name="Li Y."/>
            <person name="Gu Y."/>
            <person name="Zhou G."/>
            <person name="Chen X."/>
            <person name="Zhang X."/>
            <person name="Shao Z."/>
            <person name="Zhang J."/>
            <person name="Zhang M."/>
        </authorList>
    </citation>
    <scope>NUCLEOTIDE SEQUENCE</scope>
    <source>
        <strain evidence="7">PS10</strain>
    </source>
</reference>
<dbReference type="PANTHER" id="PTHR43238">
    <property type="entry name" value="GDP-L-FUCOSE SYNTHASE"/>
    <property type="match status" value="1"/>
</dbReference>
<evidence type="ECO:0000256" key="2">
    <source>
        <dbReference type="ARBA" id="ARBA00022857"/>
    </source>
</evidence>
<evidence type="ECO:0000256" key="3">
    <source>
        <dbReference type="ARBA" id="ARBA00023002"/>
    </source>
</evidence>
<dbReference type="EC" id="1.1.1.271" evidence="5"/>
<feature type="binding site" evidence="5">
    <location>
        <position position="188"/>
    </location>
    <ligand>
        <name>substrate</name>
    </ligand>
</feature>
<feature type="binding site" evidence="5">
    <location>
        <begin position="11"/>
        <end position="17"/>
    </location>
    <ligand>
        <name>NADP(+)</name>
        <dbReference type="ChEBI" id="CHEBI:58349"/>
    </ligand>
</feature>
<sequence length="375" mass="41819">MNKNSKIYIAGHKGLVGSAILQELQNQGYTNLIYKTHDELDLINQSAVNDFFKKQKPEYVILSAAKAGGIMANSISRADFIYQNLMIECNVIHEAYKSGVKKLIFVASTTVYPKNAALPTSESAMLTGDLEYTNKPYAISKIAGCMLCESYNLQYGTNFIAITPTNLYGNNDKFDLEKAHVVPGILRKMHLAKLLNENNISTLLKNLNLSSFDEAKRYLSSFGVSQNSVEIWGDGTPTREFLHSSDLANAVIFIMQNINFSDLKSSLKDIQNTHLNIGPNENITIKELAILIKEIVGFKGELVFNATKPNGAMNKLTDCSKIHSLGWKHKINLEQGIKMMYEWYQNGGGYSPYLKPVNNPKFTPNHCTLKRSANA</sequence>
<keyword evidence="8" id="KW-1185">Reference proteome</keyword>
<dbReference type="InterPro" id="IPR036291">
    <property type="entry name" value="NAD(P)-bd_dom_sf"/>
</dbReference>
<evidence type="ECO:0000256" key="1">
    <source>
        <dbReference type="ARBA" id="ARBA00005959"/>
    </source>
</evidence>
<feature type="binding site" evidence="5">
    <location>
        <position position="180"/>
    </location>
    <ligand>
        <name>NADP(+)</name>
        <dbReference type="ChEBI" id="CHEBI:58349"/>
    </ligand>
</feature>
<gene>
    <name evidence="5" type="primary">fcl</name>
    <name evidence="7" type="ORF">NYG85_08165</name>
</gene>
<organism evidence="7 8">
    <name type="scientific">Campylobacter gastrosuis</name>
    <dbReference type="NCBI Taxonomy" id="2974576"/>
    <lineage>
        <taxon>Bacteria</taxon>
        <taxon>Pseudomonadati</taxon>
        <taxon>Campylobacterota</taxon>
        <taxon>Epsilonproteobacteria</taxon>
        <taxon>Campylobacterales</taxon>
        <taxon>Campylobacteraceae</taxon>
        <taxon>Campylobacter</taxon>
    </lineage>
</organism>
<dbReference type="CDD" id="cd05239">
    <property type="entry name" value="GDP_FS_SDR_e"/>
    <property type="match status" value="1"/>
</dbReference>
<proteinExistence type="inferred from homology"/>
<dbReference type="HAMAP" id="MF_00956">
    <property type="entry name" value="GDP_fucose_synth"/>
    <property type="match status" value="1"/>
</dbReference>
<comment type="catalytic activity">
    <reaction evidence="5">
        <text>GDP-beta-L-fucose + NADP(+) = GDP-4-dehydro-alpha-D-rhamnose + NADPH + H(+)</text>
        <dbReference type="Rhea" id="RHEA:18885"/>
        <dbReference type="ChEBI" id="CHEBI:15378"/>
        <dbReference type="ChEBI" id="CHEBI:57273"/>
        <dbReference type="ChEBI" id="CHEBI:57783"/>
        <dbReference type="ChEBI" id="CHEBI:57964"/>
        <dbReference type="ChEBI" id="CHEBI:58349"/>
        <dbReference type="EC" id="1.1.1.271"/>
    </reaction>
</comment>
<keyword evidence="5" id="KW-0511">Multifunctional enzyme</keyword>
<dbReference type="PANTHER" id="PTHR43238:SF1">
    <property type="entry name" value="GDP-L-FUCOSE SYNTHASE"/>
    <property type="match status" value="1"/>
</dbReference>
<comment type="caution">
    <text evidence="5">Lacks conserved residue(s) required for the propagation of feature annotation.</text>
</comment>
<comment type="function">
    <text evidence="5">Catalyzes the two-step NADP-dependent conversion of GDP-4-dehydro-6-deoxy-D-mannose to GDP-fucose, involving an epimerase and a reductase reaction.</text>
</comment>
<dbReference type="InterPro" id="IPR001509">
    <property type="entry name" value="Epimerase_deHydtase"/>
</dbReference>
<comment type="pathway">
    <text evidence="5">Nucleotide-sugar biosynthesis; GDP-L-fucose biosynthesis via de novo pathway; GDP-L-fucose from GDP-alpha-D-mannose: step 2/2.</text>
</comment>
<feature type="binding site" evidence="5">
    <location>
        <begin position="106"/>
        <end position="109"/>
    </location>
    <ligand>
        <name>NADP(+)</name>
        <dbReference type="ChEBI" id="CHEBI:58349"/>
    </ligand>
</feature>
<evidence type="ECO:0000259" key="6">
    <source>
        <dbReference type="Pfam" id="PF01370"/>
    </source>
</evidence>
<comment type="caution">
    <text evidence="7">The sequence shown here is derived from an EMBL/GenBank/DDBJ whole genome shotgun (WGS) entry which is preliminary data.</text>
</comment>
<dbReference type="RefSeq" id="WP_284937996.1">
    <property type="nucleotide sequence ID" value="NZ_JANURM010000011.1"/>
</dbReference>
<feature type="active site" description="Proton donor/acceptor" evidence="5">
    <location>
        <position position="137"/>
    </location>
</feature>
<keyword evidence="3 5" id="KW-0560">Oxidoreductase</keyword>
<evidence type="ECO:0000313" key="7">
    <source>
        <dbReference type="EMBL" id="MDL0089336.1"/>
    </source>
</evidence>
<accession>A0ABT7HR00</accession>
<feature type="binding site" evidence="5">
    <location>
        <position position="141"/>
    </location>
    <ligand>
        <name>NADP(+)</name>
        <dbReference type="ChEBI" id="CHEBI:58349"/>
    </ligand>
</feature>
<keyword evidence="2 5" id="KW-0521">NADP</keyword>
<feature type="binding site" evidence="5">
    <location>
        <position position="232"/>
    </location>
    <ligand>
        <name>substrate</name>
    </ligand>
</feature>
<evidence type="ECO:0000256" key="4">
    <source>
        <dbReference type="ARBA" id="ARBA00023235"/>
    </source>
</evidence>
<feature type="site" description="Important for catalytic activity" evidence="5">
    <location>
        <position position="108"/>
    </location>
</feature>
<protein>
    <recommendedName>
        <fullName evidence="5">GDP-L-fucose synthase</fullName>
        <ecNumber evidence="5">1.1.1.271</ecNumber>
    </recommendedName>
    <alternativeName>
        <fullName evidence="5">GDP-4-keto-6-deoxy-D-mannose-3,5-epimerase-4-reductase</fullName>
    </alternativeName>
</protein>
<dbReference type="Gene3D" id="3.40.50.720">
    <property type="entry name" value="NAD(P)-binding Rossmann-like Domain"/>
    <property type="match status" value="1"/>
</dbReference>
<evidence type="ECO:0000256" key="5">
    <source>
        <dbReference type="HAMAP-Rule" id="MF_00956"/>
    </source>
</evidence>